<dbReference type="AlphaFoldDB" id="A0A8R7UVQ3"/>
<evidence type="ECO:0000313" key="2">
    <source>
        <dbReference type="EnsemblPlants" id="TuG1812G0600004252.01.T01"/>
    </source>
</evidence>
<feature type="signal peptide" evidence="1">
    <location>
        <begin position="1"/>
        <end position="18"/>
    </location>
</feature>
<protein>
    <submittedName>
        <fullName evidence="2">Uncharacterized protein</fullName>
    </submittedName>
</protein>
<keyword evidence="1" id="KW-0732">Signal</keyword>
<dbReference type="EnsemblPlants" id="TuG1812G0600004252.01.T01">
    <property type="protein sequence ID" value="TuG1812G0600004252.01.T01"/>
    <property type="gene ID" value="TuG1812G0600004252.01"/>
</dbReference>
<evidence type="ECO:0000313" key="3">
    <source>
        <dbReference type="Proteomes" id="UP000015106"/>
    </source>
</evidence>
<proteinExistence type="predicted"/>
<reference evidence="2" key="2">
    <citation type="submission" date="2018-03" db="EMBL/GenBank/DDBJ databases">
        <title>The Triticum urartu genome reveals the dynamic nature of wheat genome evolution.</title>
        <authorList>
            <person name="Ling H."/>
            <person name="Ma B."/>
            <person name="Shi X."/>
            <person name="Liu H."/>
            <person name="Dong L."/>
            <person name="Sun H."/>
            <person name="Cao Y."/>
            <person name="Gao Q."/>
            <person name="Zheng S."/>
            <person name="Li Y."/>
            <person name="Yu Y."/>
            <person name="Du H."/>
            <person name="Qi M."/>
            <person name="Li Y."/>
            <person name="Yu H."/>
            <person name="Cui Y."/>
            <person name="Wang N."/>
            <person name="Chen C."/>
            <person name="Wu H."/>
            <person name="Zhao Y."/>
            <person name="Zhang J."/>
            <person name="Li Y."/>
            <person name="Zhou W."/>
            <person name="Zhang B."/>
            <person name="Hu W."/>
            <person name="Eijk M."/>
            <person name="Tang J."/>
            <person name="Witsenboer H."/>
            <person name="Zhao S."/>
            <person name="Li Z."/>
            <person name="Zhang A."/>
            <person name="Wang D."/>
            <person name="Liang C."/>
        </authorList>
    </citation>
    <scope>NUCLEOTIDE SEQUENCE [LARGE SCALE GENOMIC DNA]</scope>
    <source>
        <strain evidence="2">cv. G1812</strain>
    </source>
</reference>
<organism evidence="2 3">
    <name type="scientific">Triticum urartu</name>
    <name type="common">Red wild einkorn</name>
    <name type="synonym">Crithodium urartu</name>
    <dbReference type="NCBI Taxonomy" id="4572"/>
    <lineage>
        <taxon>Eukaryota</taxon>
        <taxon>Viridiplantae</taxon>
        <taxon>Streptophyta</taxon>
        <taxon>Embryophyta</taxon>
        <taxon>Tracheophyta</taxon>
        <taxon>Spermatophyta</taxon>
        <taxon>Magnoliopsida</taxon>
        <taxon>Liliopsida</taxon>
        <taxon>Poales</taxon>
        <taxon>Poaceae</taxon>
        <taxon>BOP clade</taxon>
        <taxon>Pooideae</taxon>
        <taxon>Triticodae</taxon>
        <taxon>Triticeae</taxon>
        <taxon>Triticinae</taxon>
        <taxon>Triticum</taxon>
    </lineage>
</organism>
<feature type="chain" id="PRO_5035842848" evidence="1">
    <location>
        <begin position="19"/>
        <end position="203"/>
    </location>
</feature>
<reference evidence="3" key="1">
    <citation type="journal article" date="2013" name="Nature">
        <title>Draft genome of the wheat A-genome progenitor Triticum urartu.</title>
        <authorList>
            <person name="Ling H.Q."/>
            <person name="Zhao S."/>
            <person name="Liu D."/>
            <person name="Wang J."/>
            <person name="Sun H."/>
            <person name="Zhang C."/>
            <person name="Fan H."/>
            <person name="Li D."/>
            <person name="Dong L."/>
            <person name="Tao Y."/>
            <person name="Gao C."/>
            <person name="Wu H."/>
            <person name="Li Y."/>
            <person name="Cui Y."/>
            <person name="Guo X."/>
            <person name="Zheng S."/>
            <person name="Wang B."/>
            <person name="Yu K."/>
            <person name="Liang Q."/>
            <person name="Yang W."/>
            <person name="Lou X."/>
            <person name="Chen J."/>
            <person name="Feng M."/>
            <person name="Jian J."/>
            <person name="Zhang X."/>
            <person name="Luo G."/>
            <person name="Jiang Y."/>
            <person name="Liu J."/>
            <person name="Wang Z."/>
            <person name="Sha Y."/>
            <person name="Zhang B."/>
            <person name="Wu H."/>
            <person name="Tang D."/>
            <person name="Shen Q."/>
            <person name="Xue P."/>
            <person name="Zou S."/>
            <person name="Wang X."/>
            <person name="Liu X."/>
            <person name="Wang F."/>
            <person name="Yang Y."/>
            <person name="An X."/>
            <person name="Dong Z."/>
            <person name="Zhang K."/>
            <person name="Zhang X."/>
            <person name="Luo M.C."/>
            <person name="Dvorak J."/>
            <person name="Tong Y."/>
            <person name="Wang J."/>
            <person name="Yang H."/>
            <person name="Li Z."/>
            <person name="Wang D."/>
            <person name="Zhang A."/>
            <person name="Wang J."/>
        </authorList>
    </citation>
    <scope>NUCLEOTIDE SEQUENCE</scope>
    <source>
        <strain evidence="3">cv. G1812</strain>
    </source>
</reference>
<reference evidence="2" key="3">
    <citation type="submission" date="2022-06" db="UniProtKB">
        <authorList>
            <consortium name="EnsemblPlants"/>
        </authorList>
    </citation>
    <scope>IDENTIFICATION</scope>
</reference>
<evidence type="ECO:0000256" key="1">
    <source>
        <dbReference type="SAM" id="SignalP"/>
    </source>
</evidence>
<sequence>MGILSFTPLFSFTCFSMAASSTTQSIMHLPDQDPIDSKLIAQFAGVANGVHGCFCISWCKVEQKDLVIIHMRFIEVLTTCVLFRTPCAPDSLYDRPPPYLVVKFTLRKKVNQKFRKNRQCRKLIRAAAAAAAAAAAFGVPSDEDEDAIGEDLFVLAFGQNAFAFFDDAVEEEAGVGAEEVADLFQDLLEEKTYSEAEDGESDK</sequence>
<accession>A0A8R7UVQ3</accession>
<dbReference type="Proteomes" id="UP000015106">
    <property type="component" value="Chromosome 6"/>
</dbReference>
<name>A0A8R7UVQ3_TRIUA</name>
<dbReference type="Gramene" id="TuG1812G0600004252.01.T01">
    <property type="protein sequence ID" value="TuG1812G0600004252.01.T01"/>
    <property type="gene ID" value="TuG1812G0600004252.01"/>
</dbReference>
<gene>
    <name evidence="2" type="primary">LOC125515506</name>
</gene>
<keyword evidence="3" id="KW-1185">Reference proteome</keyword>